<dbReference type="AlphaFoldDB" id="A0A559LR47"/>
<accession>A0A559LR47</accession>
<dbReference type="Proteomes" id="UP000320707">
    <property type="component" value="Unassembled WGS sequence"/>
</dbReference>
<dbReference type="Pfam" id="PF00023">
    <property type="entry name" value="Ank"/>
    <property type="match status" value="1"/>
</dbReference>
<feature type="repeat" description="ANK" evidence="3">
    <location>
        <begin position="1201"/>
        <end position="1233"/>
    </location>
</feature>
<dbReference type="InterPro" id="IPR051165">
    <property type="entry name" value="Multifunctional_ANK_Repeat"/>
</dbReference>
<comment type="caution">
    <text evidence="5">The sequence shown here is derived from an EMBL/GenBank/DDBJ whole genome shotgun (WGS) entry which is preliminary data.</text>
</comment>
<dbReference type="Gene3D" id="1.25.40.20">
    <property type="entry name" value="Ankyrin repeat-containing domain"/>
    <property type="match status" value="5"/>
</dbReference>
<reference evidence="5 6" key="1">
    <citation type="journal article" date="2019" name="Microbiol. Resour. Announc.">
        <title>High-quality draft genome sequence of Fusarium oxysporum f. sp. cubense strain 160527, a causal agent of Panama disease.</title>
        <authorList>
            <person name="Asai S."/>
            <person name="Ayukawa Y."/>
            <person name="Gan P."/>
            <person name="Masuda S."/>
            <person name="Komatsu K."/>
            <person name="Shirasu K."/>
            <person name="Arie T."/>
        </authorList>
    </citation>
    <scope>NUCLEOTIDE SEQUENCE [LARGE SCALE GENOMIC DNA]</scope>
    <source>
        <strain evidence="5 6">160527</strain>
    </source>
</reference>
<evidence type="ECO:0000256" key="1">
    <source>
        <dbReference type="ARBA" id="ARBA00022737"/>
    </source>
</evidence>
<sequence length="1260" mass="137607">MPQTLKIPPARWEAQRGRITELYVNQNKTLDEVIQIMAKSGFHATALVTKRQAEGKLTELSIGGKVISEKKRKKGLRRYRASQIEEDCKRNVPEYRNLLIHRVHEVVGTSTCGVDALTPPSSNSMVVLINGLPWLNFRESFNDLIKSRPPLFSPNQQNGSLEGLELASPLLSGVHVNGEVATRSLPLLEPHKLVSDLVSEYLDITRQRLFELVPILENSLISLRQQEPLWLQIFNSLVFLCSNNLMGLEQSSYELLQIVISSGFLLNMKRLLTIKGPSVEIFGRHLLFMALGVEESEGIELMRFLLGSGFSPDSIDPYTRRSALYQAVKLKNRDAVHLLLTFGADPDAKVEGTEGDTLDSPVNCAIDLPDNGVIAKTLIDFGANINSGSPEPLFQAVRKRNSALTRHMLKAGADPKRLLGGGLSLIYSAIYRHDWSLVNLLIEAGVNSDLLVEELQDADLEFLKRELTRCLAGPFCTPIQLAVLRGNGNIVKRLIEGGAAMDKFIEPEMLENIGQRMPFVGVLTPLQMSIQKNQGEITKIFLNAGAAIDFRHPSTATALQMAYFLPIRDQRKSQLIEALLDRGADVNALSGEEGGRTAMLAAAESGDYDLLKLLWSKGGNPFASVATKNGLSVFEAALKSGSAELVTYVFLELGSHCDCPSILEGTNHLEKAVSTGDIQILHAVLELWSRQELHWPKDFISSALKVAVRNGFTYLTQVLDAGSFTIAEEDATSMICESIWSGDKRKFDLLMERVVESELDCPQHGYPTPLWLALHEDNYYMAQRLIKAGAAPNQPSLTMWRKKGCFGHIISEIPLQQAIRRVDSRFIEILVDKGADIHCLIDGSQTPLHISLRRKYESAAVILLSKGANPNAMDILGEETALGLALNQGASLSTIQSLIHYGADINKPSKWGTPLQQVAREGFLSHALQRCQLLLTAGADVNASTGRTALQLAVDSNRLELAELLIDRGVDINASEAGMTALETATKNNNTYLAKLLVKAGADVNISTTGTSVLQLAMSKKNVELVKRFLENGANVNDSEIRETALQTAADLGNLELVKHLIGRAANTAATHGNIEIVKDHVKRGASINEEASLHYKARALGHAVVSDHTQIAISLIENGASVNENSGYCGGTTMLQLAAAYGNYQIVTCLVQNGAAVNAAPATVRGATALQYAAIVGDIKMAIFLLENGAHVNAKGADVDGRTALEGAAGHGRLDIVYLLLDNDEEPDTIEERCRNAAEFAEAEYHDVIARILRDYKRP</sequence>
<feature type="repeat" description="ANK" evidence="3">
    <location>
        <begin position="843"/>
        <end position="875"/>
    </location>
</feature>
<evidence type="ECO:0000313" key="5">
    <source>
        <dbReference type="EMBL" id="TVY77361.1"/>
    </source>
</evidence>
<keyword evidence="2 3" id="KW-0040">ANK repeat</keyword>
<dbReference type="InterPro" id="IPR002110">
    <property type="entry name" value="Ankyrin_rpt"/>
</dbReference>
<dbReference type="InterPro" id="IPR025676">
    <property type="entry name" value="Clr5_dom"/>
</dbReference>
<dbReference type="PANTHER" id="PTHR24123">
    <property type="entry name" value="ANKYRIN REPEAT-CONTAINING"/>
    <property type="match status" value="1"/>
</dbReference>
<protein>
    <submittedName>
        <fullName evidence="5">Putative ankyrin repeat protein</fullName>
    </submittedName>
</protein>
<proteinExistence type="predicted"/>
<dbReference type="InterPro" id="IPR036770">
    <property type="entry name" value="Ankyrin_rpt-contain_sf"/>
</dbReference>
<feature type="repeat" description="ANK" evidence="3">
    <location>
        <begin position="945"/>
        <end position="977"/>
    </location>
</feature>
<evidence type="ECO:0000313" key="6">
    <source>
        <dbReference type="Proteomes" id="UP000320707"/>
    </source>
</evidence>
<gene>
    <name evidence="5" type="ORF">Focb16_v006572</name>
</gene>
<dbReference type="EMBL" id="SRMI01000002">
    <property type="protein sequence ID" value="TVY77361.1"/>
    <property type="molecule type" value="Genomic_DNA"/>
</dbReference>
<evidence type="ECO:0000256" key="2">
    <source>
        <dbReference type="ARBA" id="ARBA00023043"/>
    </source>
</evidence>
<name>A0A559LR47_FUSOC</name>
<dbReference type="Pfam" id="PF14420">
    <property type="entry name" value="Clr5"/>
    <property type="match status" value="1"/>
</dbReference>
<feature type="repeat" description="ANK" evidence="3">
    <location>
        <begin position="319"/>
        <end position="351"/>
    </location>
</feature>
<feature type="repeat" description="ANK" evidence="3">
    <location>
        <begin position="1131"/>
        <end position="1163"/>
    </location>
</feature>
<feature type="repeat" description="ANK" evidence="3">
    <location>
        <begin position="977"/>
        <end position="1009"/>
    </location>
</feature>
<organism evidence="5 6">
    <name type="scientific">Fusarium oxysporum f. sp. cubense</name>
    <dbReference type="NCBI Taxonomy" id="61366"/>
    <lineage>
        <taxon>Eukaryota</taxon>
        <taxon>Fungi</taxon>
        <taxon>Dikarya</taxon>
        <taxon>Ascomycota</taxon>
        <taxon>Pezizomycotina</taxon>
        <taxon>Sordariomycetes</taxon>
        <taxon>Hypocreomycetidae</taxon>
        <taxon>Hypocreales</taxon>
        <taxon>Nectriaceae</taxon>
        <taxon>Fusarium</taxon>
        <taxon>Fusarium oxysporum species complex</taxon>
    </lineage>
</organism>
<feature type="repeat" description="ANK" evidence="3">
    <location>
        <begin position="1166"/>
        <end position="1198"/>
    </location>
</feature>
<keyword evidence="1" id="KW-0677">Repeat</keyword>
<feature type="domain" description="Clr5" evidence="4">
    <location>
        <begin position="9"/>
        <end position="46"/>
    </location>
</feature>
<dbReference type="Pfam" id="PF12796">
    <property type="entry name" value="Ank_2"/>
    <property type="match status" value="3"/>
</dbReference>
<evidence type="ECO:0000259" key="4">
    <source>
        <dbReference type="Pfam" id="PF14420"/>
    </source>
</evidence>
<dbReference type="PROSITE" id="PS50297">
    <property type="entry name" value="ANK_REP_REGION"/>
    <property type="match status" value="6"/>
</dbReference>
<dbReference type="PROSITE" id="PS50088">
    <property type="entry name" value="ANK_REPEAT"/>
    <property type="match status" value="8"/>
</dbReference>
<dbReference type="PANTHER" id="PTHR24123:SF33">
    <property type="entry name" value="PROTEIN HOS4"/>
    <property type="match status" value="1"/>
</dbReference>
<dbReference type="SMART" id="SM00248">
    <property type="entry name" value="ANK"/>
    <property type="match status" value="22"/>
</dbReference>
<evidence type="ECO:0000256" key="3">
    <source>
        <dbReference type="PROSITE-ProRule" id="PRU00023"/>
    </source>
</evidence>
<feature type="repeat" description="ANK" evidence="3">
    <location>
        <begin position="1009"/>
        <end position="1041"/>
    </location>
</feature>
<dbReference type="SUPFAM" id="SSF48403">
    <property type="entry name" value="Ankyrin repeat"/>
    <property type="match status" value="4"/>
</dbReference>